<gene>
    <name evidence="3" type="ORF">PAC_09386</name>
</gene>
<dbReference type="InterPro" id="IPR029498">
    <property type="entry name" value="HeLo_dom"/>
</dbReference>
<dbReference type="InterPro" id="IPR000608">
    <property type="entry name" value="UBC"/>
</dbReference>
<evidence type="ECO:0000256" key="1">
    <source>
        <dbReference type="SAM" id="MobiDB-lite"/>
    </source>
</evidence>
<dbReference type="SUPFAM" id="SSF54495">
    <property type="entry name" value="UBC-like"/>
    <property type="match status" value="1"/>
</dbReference>
<feature type="region of interest" description="Disordered" evidence="1">
    <location>
        <begin position="778"/>
        <end position="810"/>
    </location>
</feature>
<dbReference type="AlphaFoldDB" id="A0A1L7X394"/>
<dbReference type="EMBL" id="FJOG01000014">
    <property type="protein sequence ID" value="CZR59494.1"/>
    <property type="molecule type" value="Genomic_DNA"/>
</dbReference>
<dbReference type="Proteomes" id="UP000184330">
    <property type="component" value="Unassembled WGS sequence"/>
</dbReference>
<evidence type="ECO:0000259" key="2">
    <source>
        <dbReference type="PROSITE" id="PS50127"/>
    </source>
</evidence>
<dbReference type="Pfam" id="PF14479">
    <property type="entry name" value="HeLo"/>
    <property type="match status" value="1"/>
</dbReference>
<dbReference type="Gene3D" id="3.10.110.10">
    <property type="entry name" value="Ubiquitin Conjugating Enzyme"/>
    <property type="match status" value="1"/>
</dbReference>
<dbReference type="STRING" id="576137.A0A1L7X394"/>
<evidence type="ECO:0000313" key="3">
    <source>
        <dbReference type="EMBL" id="CZR59494.1"/>
    </source>
</evidence>
<feature type="compositionally biased region" description="Low complexity" evidence="1">
    <location>
        <begin position="787"/>
        <end position="797"/>
    </location>
</feature>
<feature type="compositionally biased region" description="Basic and acidic residues" evidence="1">
    <location>
        <begin position="1220"/>
        <end position="1229"/>
    </location>
</feature>
<keyword evidence="4" id="KW-1185">Reference proteome</keyword>
<organism evidence="3 4">
    <name type="scientific">Phialocephala subalpina</name>
    <dbReference type="NCBI Taxonomy" id="576137"/>
    <lineage>
        <taxon>Eukaryota</taxon>
        <taxon>Fungi</taxon>
        <taxon>Dikarya</taxon>
        <taxon>Ascomycota</taxon>
        <taxon>Pezizomycotina</taxon>
        <taxon>Leotiomycetes</taxon>
        <taxon>Helotiales</taxon>
        <taxon>Mollisiaceae</taxon>
        <taxon>Phialocephala</taxon>
        <taxon>Phialocephala fortinii species complex</taxon>
    </lineage>
</organism>
<feature type="region of interest" description="Disordered" evidence="1">
    <location>
        <begin position="1210"/>
        <end position="1229"/>
    </location>
</feature>
<dbReference type="SMART" id="SM00212">
    <property type="entry name" value="UBCc"/>
    <property type="match status" value="1"/>
</dbReference>
<dbReference type="PANTHER" id="PTHR24068">
    <property type="entry name" value="UBIQUITIN-CONJUGATING ENZYME E2"/>
    <property type="match status" value="1"/>
</dbReference>
<feature type="region of interest" description="Disordered" evidence="1">
    <location>
        <begin position="984"/>
        <end position="1031"/>
    </location>
</feature>
<dbReference type="PROSITE" id="PS50127">
    <property type="entry name" value="UBC_2"/>
    <property type="match status" value="1"/>
</dbReference>
<dbReference type="Gene3D" id="1.20.120.1020">
    <property type="entry name" value="Prion-inhibition and propagation, HeLo domain"/>
    <property type="match status" value="1"/>
</dbReference>
<protein>
    <recommendedName>
        <fullName evidence="2">UBC core domain-containing protein</fullName>
    </recommendedName>
</protein>
<accession>A0A1L7X394</accession>
<proteinExistence type="predicted"/>
<feature type="compositionally biased region" description="Polar residues" evidence="1">
    <location>
        <begin position="916"/>
        <end position="925"/>
    </location>
</feature>
<reference evidence="3 4" key="1">
    <citation type="submission" date="2016-03" db="EMBL/GenBank/DDBJ databases">
        <authorList>
            <person name="Ploux O."/>
        </authorList>
    </citation>
    <scope>NUCLEOTIDE SEQUENCE [LARGE SCALE GENOMIC DNA]</scope>
    <source>
        <strain evidence="3 4">UAMH 11012</strain>
    </source>
</reference>
<dbReference type="InterPro" id="IPR038305">
    <property type="entry name" value="HeLo_sf"/>
</dbReference>
<feature type="region of interest" description="Disordered" evidence="1">
    <location>
        <begin position="916"/>
        <end position="969"/>
    </location>
</feature>
<evidence type="ECO:0000313" key="4">
    <source>
        <dbReference type="Proteomes" id="UP000184330"/>
    </source>
</evidence>
<sequence length="1257" mass="141451">MAEAVGLALGVAALYSACVDVFDVVVSAKDCSKEHEELSALLGLQRLRFEFWGESVGLPSGRFDHEPTIPYNTHLDLPQVRPDVERALENIRQLLDSVAAIDGKYGVTPGMVSDEGLTTLRGTRIFQKSFERLKSRVRKGQKQKSTRRTTIWALRDATKFKDTITRLTAFLDGLHQVTTSLGLVQQRFEALRVHEAINTITNEEDLDLLIEAASHHSSSSIHRTVSDAASKRLSMVTVSMVDAERATHPRSNASTYSFYTAKTKPSEHVLETLDEMDIDDSVSDKIMNTRSCAECEDSMIPCSTAEGTKACSNCIETHKQCSFDLDGTVSFGSDMDTSDDLSTPASSRFTPQHERWLAETIARSRSAPRLLSFKTGDANHGDAVSEINDSDLYYWIDNGPKLVVQAHNSTSVAKRMFHELKLIRKAHVPFVSATPVADDLGRILASIEGPPDTAYEGGIFWILVTASQKNPPGAPTLRFHTKIYHPNIDPRTGVLCADYEQKWSPSKVPPSLRGHFAESTALWSQRTSPDMWSLLALLVAICGLLASPNVQDPLVPEIAQKYVEDPEGFYEAAKMWTQRYASSPNKPDEESLRFLDGDGISGPAGSESSSEMVHMDCDSEVRNNPAPIQEYWRWKYADKVITNSVEFPASSSSSRDRVQSETSTDSERLLKTIEDIVDSFLHYDAQQNCRLRQAIGDRLSDIEQWRMVRELRLELEKGLFRRDPNMPLTIISSPRPMAESDIRIQIAGRVPFIKQENNPQYFTYVGLLKRSFNEKRKHASWRHTKTSSKSGKPRSSSVQRASWGSSVNGNRASCSALRWQKKRKVSSSTTRYVSVELHKADNKDKEGYYDFSSDDTTDTKHKGGYYNFSSDDTTDTIHKGGYYDCSSDDMTDTEAITEPKSIVQSYHYRPNYQYSSRHPRLQQNPYRHGASSGDYSHQYGEYYTNPKSDYRTHLPYSRSPTPPTYGSAAHVHREDPEYDFVMHNGKVRQKPKQVEEASYEATPRRRRNSSSTPPPRPKSKKAIAPPPKVVATEADVRRHRIPLGYSIRNWDPSEEPIMLLGSVFDANSLGKWIYDWTVYHHGPATPITDMAGELWLLLLQLAGKVKRAEECMPRIHAIENREMVDDFIESGERLMERLKRLLKSCETPMLKAGKKSGKDSAQLDENAGTEFVDTIFGQDRQLEATEKFMSSTRLWNLRFDANCEDILRRSGQGPSYSKGSHSEDKGPSYEKDNAIEDAIVLLPVAIRTAFGLEDIPE</sequence>
<feature type="domain" description="UBC core" evidence="2">
    <location>
        <begin position="411"/>
        <end position="582"/>
    </location>
</feature>
<feature type="compositionally biased region" description="Polar residues" evidence="1">
    <location>
        <begin position="798"/>
        <end position="810"/>
    </location>
</feature>
<dbReference type="OrthoDB" id="20872at2759"/>
<dbReference type="InterPro" id="IPR016135">
    <property type="entry name" value="UBQ-conjugating_enzyme/RWD"/>
</dbReference>
<dbReference type="Pfam" id="PF00179">
    <property type="entry name" value="UQ_con"/>
    <property type="match status" value="1"/>
</dbReference>
<name>A0A1L7X394_9HELO</name>